<dbReference type="EMBL" id="JAKWFO010000001">
    <property type="protein sequence ID" value="KAI9639572.1"/>
    <property type="molecule type" value="Genomic_DNA"/>
</dbReference>
<protein>
    <submittedName>
        <fullName evidence="2">Uncharacterized protein</fullName>
    </submittedName>
</protein>
<dbReference type="GO" id="GO:0032991">
    <property type="term" value="C:protein-containing complex"/>
    <property type="evidence" value="ECO:0007669"/>
    <property type="project" value="TreeGrafter"/>
</dbReference>
<evidence type="ECO:0000256" key="1">
    <source>
        <dbReference type="SAM" id="MobiDB-lite"/>
    </source>
</evidence>
<reference evidence="2" key="1">
    <citation type="journal article" date="2022" name="G3 (Bethesda)">
        <title>High quality genome of the basidiomycete yeast Dioszegia hungarica PDD-24b-2 isolated from cloud water.</title>
        <authorList>
            <person name="Jarrige D."/>
            <person name="Haridas S."/>
            <person name="Bleykasten-Grosshans C."/>
            <person name="Joly M."/>
            <person name="Nadalig T."/>
            <person name="Sancelme M."/>
            <person name="Vuilleumier S."/>
            <person name="Grigoriev I.V."/>
            <person name="Amato P."/>
            <person name="Bringel F."/>
        </authorList>
    </citation>
    <scope>NUCLEOTIDE SEQUENCE</scope>
    <source>
        <strain evidence="2">PDD-24b-2</strain>
    </source>
</reference>
<accession>A0AA38HE32</accession>
<dbReference type="AlphaFoldDB" id="A0AA38HE32"/>
<name>A0AA38HE32_9TREE</name>
<proteinExistence type="predicted"/>
<dbReference type="SUPFAM" id="SSF53335">
    <property type="entry name" value="S-adenosyl-L-methionine-dependent methyltransferases"/>
    <property type="match status" value="1"/>
</dbReference>
<dbReference type="InterPro" id="IPR029063">
    <property type="entry name" value="SAM-dependent_MTases_sf"/>
</dbReference>
<dbReference type="Pfam" id="PF10294">
    <property type="entry name" value="Methyltransf_16"/>
    <property type="match status" value="1"/>
</dbReference>
<dbReference type="GO" id="GO:0008757">
    <property type="term" value="F:S-adenosylmethionine-dependent methyltransferase activity"/>
    <property type="evidence" value="ECO:0007669"/>
    <property type="project" value="UniProtKB-ARBA"/>
</dbReference>
<dbReference type="RefSeq" id="XP_052949349.1">
    <property type="nucleotide sequence ID" value="XM_053090828.1"/>
</dbReference>
<feature type="region of interest" description="Disordered" evidence="1">
    <location>
        <begin position="708"/>
        <end position="730"/>
    </location>
</feature>
<dbReference type="PANTHER" id="PTHR14614">
    <property type="entry name" value="HEPATOCELLULAR CARCINOMA-ASSOCIATED ANTIGEN"/>
    <property type="match status" value="1"/>
</dbReference>
<comment type="caution">
    <text evidence="2">The sequence shown here is derived from an EMBL/GenBank/DDBJ whole genome shotgun (WGS) entry which is preliminary data.</text>
</comment>
<dbReference type="InterPro" id="IPR019410">
    <property type="entry name" value="Methyltransf_16"/>
</dbReference>
<evidence type="ECO:0000313" key="3">
    <source>
        <dbReference type="Proteomes" id="UP001164286"/>
    </source>
</evidence>
<keyword evidence="3" id="KW-1185">Reference proteome</keyword>
<dbReference type="GeneID" id="77730033"/>
<organism evidence="2 3">
    <name type="scientific">Dioszegia hungarica</name>
    <dbReference type="NCBI Taxonomy" id="4972"/>
    <lineage>
        <taxon>Eukaryota</taxon>
        <taxon>Fungi</taxon>
        <taxon>Dikarya</taxon>
        <taxon>Basidiomycota</taxon>
        <taxon>Agaricomycotina</taxon>
        <taxon>Tremellomycetes</taxon>
        <taxon>Tremellales</taxon>
        <taxon>Bulleribasidiaceae</taxon>
        <taxon>Dioszegia</taxon>
    </lineage>
</organism>
<evidence type="ECO:0000313" key="2">
    <source>
        <dbReference type="EMBL" id="KAI9639572.1"/>
    </source>
</evidence>
<dbReference type="Gene3D" id="3.40.50.150">
    <property type="entry name" value="Vaccinia Virus protein VP39"/>
    <property type="match status" value="1"/>
</dbReference>
<feature type="compositionally biased region" description="Polar residues" evidence="1">
    <location>
        <begin position="714"/>
        <end position="730"/>
    </location>
</feature>
<dbReference type="Proteomes" id="UP001164286">
    <property type="component" value="Unassembled WGS sequence"/>
</dbReference>
<gene>
    <name evidence="2" type="ORF">MKK02DRAFT_39888</name>
</gene>
<feature type="region of interest" description="Disordered" evidence="1">
    <location>
        <begin position="80"/>
        <end position="101"/>
    </location>
</feature>
<dbReference type="GO" id="GO:0005829">
    <property type="term" value="C:cytosol"/>
    <property type="evidence" value="ECO:0007669"/>
    <property type="project" value="TreeGrafter"/>
</dbReference>
<sequence length="730" mass="78756">MSDVHDTDVPECPNGVFNFPSGSTRVVDADEEIMELYMTLSTITSTSEDLGESTGGLGYLDATQSILQLDLELVPPMKGAVPKAAKGRSRRTNGAATSREEAMVVSVQLQQDLHTLKTSKGDTGSVLWRSSLHLARHILTQHTFPTPSVIPLLSPDKLKSARILELGSGTGLLGVLLSPLCSSYVASDRFENLRLIQRNIELNGLGDSKSGQSGRAGASKAARGAVTAAESALEVREVDWVEASGARRKREASGKVAQDSESDGEEPFDLILAVDCIFNESLVQPLVDTFARYCSEGGRTMVWVVIELRSSDVLTLFMDTWLNDPAGPWTIIRLSEEAMGMWDGGAKGASADKSLNGDAAVRPLVCVWIHDGSAMSDGTGWELGGGDGLFLEQFAIMGAEVSTAGAWVAQGGGAQEAIVLLLEWLGDEHESFHDPYTLDMSQEPPNIMQSGNSPPQEFTDNDLIPPFNLIRESLPIITGSIHLHWLGSTYPPLPSHTSPTTTSAPSHPTITLHSAPPHYLPGFPGPVHMIPGAVDRVDFGSDDLYALHYPTGGETSRIALWSIFLRALGIHVTDLGSTFADSAQAEVDQALADFAATLPMERLPFPTPAEKGVVGEADLDIFRTVSTPSRHADLHSDSAIIFSGPGIGNLHRTYPPSPREMLWLLRYLQDRGFTCQLEANFGPLSHDVILPLGASPFPSDFTPHGFEKPRRWSGVNSSEWGTRQPTVQRK</sequence>
<dbReference type="PANTHER" id="PTHR14614:SF109">
    <property type="entry name" value="RIBOSOMAL LYSINE N-METHYLTRANSFERASE 5"/>
    <property type="match status" value="1"/>
</dbReference>